<name>R0L7V1_ANAPL</name>
<feature type="compositionally biased region" description="Basic and acidic residues" evidence="1">
    <location>
        <begin position="132"/>
        <end position="141"/>
    </location>
</feature>
<dbReference type="EMBL" id="KB743662">
    <property type="protein sequence ID" value="EOA97519.1"/>
    <property type="molecule type" value="Genomic_DNA"/>
</dbReference>
<evidence type="ECO:0000256" key="1">
    <source>
        <dbReference type="SAM" id="MobiDB-lite"/>
    </source>
</evidence>
<evidence type="ECO:0000313" key="2">
    <source>
        <dbReference type="EMBL" id="EOA97519.1"/>
    </source>
</evidence>
<dbReference type="AlphaFoldDB" id="R0L7V1"/>
<organism evidence="2 3">
    <name type="scientific">Anas platyrhynchos</name>
    <name type="common">Mallard</name>
    <name type="synonym">Anas boschas</name>
    <dbReference type="NCBI Taxonomy" id="8839"/>
    <lineage>
        <taxon>Eukaryota</taxon>
        <taxon>Metazoa</taxon>
        <taxon>Chordata</taxon>
        <taxon>Craniata</taxon>
        <taxon>Vertebrata</taxon>
        <taxon>Euteleostomi</taxon>
        <taxon>Archelosauria</taxon>
        <taxon>Archosauria</taxon>
        <taxon>Dinosauria</taxon>
        <taxon>Saurischia</taxon>
        <taxon>Theropoda</taxon>
        <taxon>Coelurosauria</taxon>
        <taxon>Aves</taxon>
        <taxon>Neognathae</taxon>
        <taxon>Galloanserae</taxon>
        <taxon>Anseriformes</taxon>
        <taxon>Anatidae</taxon>
        <taxon>Anatinae</taxon>
        <taxon>Anas</taxon>
    </lineage>
</organism>
<keyword evidence="3" id="KW-1185">Reference proteome</keyword>
<protein>
    <submittedName>
        <fullName evidence="2">Uncharacterized protein</fullName>
    </submittedName>
</protein>
<proteinExistence type="predicted"/>
<accession>R0L7V1</accession>
<gene>
    <name evidence="2" type="ORF">Anapl_10558</name>
</gene>
<dbReference type="Proteomes" id="UP000296049">
    <property type="component" value="Unassembled WGS sequence"/>
</dbReference>
<sequence>MVFFPKAYATAARGDFCWQYLSMQAAWCTTSGVILHNHFCKPNVYSKFISDQQLDSKIQLQQLFHVEEAMNSIVNGEGTHEVLVLDSNPSEFGTLKNSQRAAEGIKHSVRLWNISEKPEMAAGGSSGLGVLQDRHTSMSAE</sequence>
<feature type="region of interest" description="Disordered" evidence="1">
    <location>
        <begin position="121"/>
        <end position="141"/>
    </location>
</feature>
<reference evidence="3" key="1">
    <citation type="journal article" date="2013" name="Nat. Genet.">
        <title>The duck genome and transcriptome provide insight into an avian influenza virus reservoir species.</title>
        <authorList>
            <person name="Huang Y."/>
            <person name="Li Y."/>
            <person name="Burt D.W."/>
            <person name="Chen H."/>
            <person name="Zhang Y."/>
            <person name="Qian W."/>
            <person name="Kim H."/>
            <person name="Gan S."/>
            <person name="Zhao Y."/>
            <person name="Li J."/>
            <person name="Yi K."/>
            <person name="Feng H."/>
            <person name="Zhu P."/>
            <person name="Li B."/>
            <person name="Liu Q."/>
            <person name="Fairley S."/>
            <person name="Magor K.E."/>
            <person name="Du Z."/>
            <person name="Hu X."/>
            <person name="Goodman L."/>
            <person name="Tafer H."/>
            <person name="Vignal A."/>
            <person name="Lee T."/>
            <person name="Kim K.W."/>
            <person name="Sheng Z."/>
            <person name="An Y."/>
            <person name="Searle S."/>
            <person name="Herrero J."/>
            <person name="Groenen M.A."/>
            <person name="Crooijmans R.P."/>
            <person name="Faraut T."/>
            <person name="Cai Q."/>
            <person name="Webster R.G."/>
            <person name="Aldridge J.R."/>
            <person name="Warren W.C."/>
            <person name="Bartschat S."/>
            <person name="Kehr S."/>
            <person name="Marz M."/>
            <person name="Stadler P.F."/>
            <person name="Smith J."/>
            <person name="Kraus R.H."/>
            <person name="Zhao Y."/>
            <person name="Ren L."/>
            <person name="Fei J."/>
            <person name="Morisson M."/>
            <person name="Kaiser P."/>
            <person name="Griffin D.K."/>
            <person name="Rao M."/>
            <person name="Pitel F."/>
            <person name="Wang J."/>
            <person name="Li N."/>
        </authorList>
    </citation>
    <scope>NUCLEOTIDE SEQUENCE [LARGE SCALE GENOMIC DNA]</scope>
</reference>
<evidence type="ECO:0000313" key="3">
    <source>
        <dbReference type="Proteomes" id="UP000296049"/>
    </source>
</evidence>